<dbReference type="SUPFAM" id="SSF48452">
    <property type="entry name" value="TPR-like"/>
    <property type="match status" value="1"/>
</dbReference>
<dbReference type="InterPro" id="IPR019734">
    <property type="entry name" value="TPR_rpt"/>
</dbReference>
<feature type="signal peptide" evidence="2">
    <location>
        <begin position="1"/>
        <end position="28"/>
    </location>
</feature>
<dbReference type="KEGG" id="daer:H9K75_03845"/>
<evidence type="ECO:0000313" key="3">
    <source>
        <dbReference type="EMBL" id="QNP49238.1"/>
    </source>
</evidence>
<organism evidence="3 4">
    <name type="scientific">Diaphorobacter aerolatus</name>
    <dbReference type="NCBI Taxonomy" id="1288495"/>
    <lineage>
        <taxon>Bacteria</taxon>
        <taxon>Pseudomonadati</taxon>
        <taxon>Pseudomonadota</taxon>
        <taxon>Betaproteobacteria</taxon>
        <taxon>Burkholderiales</taxon>
        <taxon>Comamonadaceae</taxon>
        <taxon>Diaphorobacter</taxon>
    </lineage>
</organism>
<dbReference type="PANTHER" id="PTHR12558:SF13">
    <property type="entry name" value="CELL DIVISION CYCLE PROTEIN 27 HOMOLOG"/>
    <property type="match status" value="1"/>
</dbReference>
<dbReference type="AlphaFoldDB" id="A0A7H0GLS2"/>
<feature type="repeat" description="TPR" evidence="1">
    <location>
        <begin position="61"/>
        <end position="94"/>
    </location>
</feature>
<accession>A0A7H0GLS2</accession>
<dbReference type="InterPro" id="IPR011990">
    <property type="entry name" value="TPR-like_helical_dom_sf"/>
</dbReference>
<dbReference type="PANTHER" id="PTHR12558">
    <property type="entry name" value="CELL DIVISION CYCLE 16,23,27"/>
    <property type="match status" value="1"/>
</dbReference>
<dbReference type="Pfam" id="PF14559">
    <property type="entry name" value="TPR_19"/>
    <property type="match status" value="1"/>
</dbReference>
<name>A0A7H0GLS2_9BURK</name>
<feature type="chain" id="PRO_5028918931" evidence="2">
    <location>
        <begin position="29"/>
        <end position="192"/>
    </location>
</feature>
<sequence length="192" mass="21020">MNSSRPTVRSLLRLAVLASALGVSWAHAEDYSSINTLLKQKKPDQALVAVDKRIDAAPRDPQLLFLRGVAQSDLGRTDEAIETFTQLTQLYPELPEPYNNLAVLHAKKNELEKARRALEMAVRGNPNYAVAYENLGDIYARLAAESYDKAQRLDGRMTASVAPKLKLLREIFGGDASSANTNAAVPATTGRK</sequence>
<evidence type="ECO:0000256" key="2">
    <source>
        <dbReference type="SAM" id="SignalP"/>
    </source>
</evidence>
<evidence type="ECO:0000313" key="4">
    <source>
        <dbReference type="Proteomes" id="UP000516028"/>
    </source>
</evidence>
<dbReference type="SMART" id="SM00028">
    <property type="entry name" value="TPR"/>
    <property type="match status" value="4"/>
</dbReference>
<evidence type="ECO:0000256" key="1">
    <source>
        <dbReference type="PROSITE-ProRule" id="PRU00339"/>
    </source>
</evidence>
<keyword evidence="1" id="KW-0802">TPR repeat</keyword>
<gene>
    <name evidence="3" type="ORF">H9K75_03845</name>
</gene>
<dbReference type="EMBL" id="CP060783">
    <property type="protein sequence ID" value="QNP49238.1"/>
    <property type="molecule type" value="Genomic_DNA"/>
</dbReference>
<reference evidence="3 4" key="1">
    <citation type="submission" date="2020-08" db="EMBL/GenBank/DDBJ databases">
        <title>Genome sequence of Diaphorobacter aerolatus KACC 16536T.</title>
        <authorList>
            <person name="Hyun D.-W."/>
            <person name="Bae J.-W."/>
        </authorList>
    </citation>
    <scope>NUCLEOTIDE SEQUENCE [LARGE SCALE GENOMIC DNA]</scope>
    <source>
        <strain evidence="3 4">KACC 16536</strain>
    </source>
</reference>
<proteinExistence type="predicted"/>
<dbReference type="Gene3D" id="1.25.40.10">
    <property type="entry name" value="Tetratricopeptide repeat domain"/>
    <property type="match status" value="1"/>
</dbReference>
<protein>
    <submittedName>
        <fullName evidence="3">Tetratricopeptide repeat protein</fullName>
    </submittedName>
</protein>
<keyword evidence="2" id="KW-0732">Signal</keyword>
<feature type="repeat" description="TPR" evidence="1">
    <location>
        <begin position="95"/>
        <end position="128"/>
    </location>
</feature>
<dbReference type="PROSITE" id="PS50005">
    <property type="entry name" value="TPR"/>
    <property type="match status" value="2"/>
</dbReference>
<dbReference type="Proteomes" id="UP000516028">
    <property type="component" value="Chromosome"/>
</dbReference>
<keyword evidence="4" id="KW-1185">Reference proteome</keyword>